<dbReference type="PANTHER" id="PTHR35807">
    <property type="entry name" value="TRANSCRIPTIONAL REGULATOR REDD-RELATED"/>
    <property type="match status" value="1"/>
</dbReference>
<dbReference type="InterPro" id="IPR011990">
    <property type="entry name" value="TPR-like_helical_dom_sf"/>
</dbReference>
<dbReference type="Pfam" id="PF03704">
    <property type="entry name" value="BTAD"/>
    <property type="match status" value="1"/>
</dbReference>
<dbReference type="Proteomes" id="UP001595833">
    <property type="component" value="Unassembled WGS sequence"/>
</dbReference>
<comment type="similarity">
    <text evidence="1">Belongs to the AfsR/DnrI/RedD regulatory family.</text>
</comment>
<dbReference type="RefSeq" id="WP_344038902.1">
    <property type="nucleotide sequence ID" value="NZ_BAAAKE010000013.1"/>
</dbReference>
<protein>
    <submittedName>
        <fullName evidence="7">BTAD domain-containing putative transcriptional regulator</fullName>
    </submittedName>
</protein>
<keyword evidence="8" id="KW-1185">Reference proteome</keyword>
<evidence type="ECO:0000313" key="7">
    <source>
        <dbReference type="EMBL" id="MFC5058567.1"/>
    </source>
</evidence>
<sequence>MLFRVLGRLEAHDGTRAHHLGAPMQRALLAHLLLTAGRPLPVGELVDRLWDGAAPARAVGTLHVHVLRLRRALAATGCAARVETGPRTYRLDLGADAVDAEDFRRTLDAATAATDPAAELAALDAALDLWRGDVLAGVPGDWPRYREVRALTELRATARERRAEANLAARRFGVAVEELRGLVAEHPDREHLRHLLVLALHRAGRRAEALAAYDAAYRFAADHLGLEPGAELRRLQRMVLHGEEPPRPGPRATGPCALPARRGRLVGRDEPLADLAAALRAGTSTCVVTGMPGVGKSALALWLAHALRDDFPDGQLHAGLDGGRADPSAVLDRFLRLLGVPDDLVPPGLEARAELFRARTTDRALLVVLDDAADAAGVRALLPGDGRSAVIVTSRNPLAALDGAVRRRVDVLGEPDSVALLADLAGAARVAREPAAARLVAERCGHLPLALRVAGALLAAHPDRSVGALADLLADERTRLDRLTCEDLSVRARFDRAGEALGEVERHALRVLGAAPAGEITAASTAALLGAAPERGRAVVAALADAHLITEASGGYRMPRLIRLYAAHRQRSAASTGRAAG</sequence>
<reference evidence="8" key="1">
    <citation type="journal article" date="2019" name="Int. J. Syst. Evol. Microbiol.">
        <title>The Global Catalogue of Microorganisms (GCM) 10K type strain sequencing project: providing services to taxonomists for standard genome sequencing and annotation.</title>
        <authorList>
            <consortium name="The Broad Institute Genomics Platform"/>
            <consortium name="The Broad Institute Genome Sequencing Center for Infectious Disease"/>
            <person name="Wu L."/>
            <person name="Ma J."/>
        </authorList>
    </citation>
    <scope>NUCLEOTIDE SEQUENCE [LARGE SCALE GENOMIC DNA]</scope>
    <source>
        <strain evidence="8">KCTC 12848</strain>
    </source>
</reference>
<dbReference type="Gene3D" id="3.40.50.300">
    <property type="entry name" value="P-loop containing nucleotide triphosphate hydrolases"/>
    <property type="match status" value="1"/>
</dbReference>
<dbReference type="SUPFAM" id="SSF52540">
    <property type="entry name" value="P-loop containing nucleoside triphosphate hydrolases"/>
    <property type="match status" value="1"/>
</dbReference>
<keyword evidence="4" id="KW-0804">Transcription</keyword>
<evidence type="ECO:0000259" key="6">
    <source>
        <dbReference type="PROSITE" id="PS51755"/>
    </source>
</evidence>
<dbReference type="Gene3D" id="1.10.10.10">
    <property type="entry name" value="Winged helix-like DNA-binding domain superfamily/Winged helix DNA-binding domain"/>
    <property type="match status" value="1"/>
</dbReference>
<dbReference type="SUPFAM" id="SSF46894">
    <property type="entry name" value="C-terminal effector domain of the bipartite response regulators"/>
    <property type="match status" value="1"/>
</dbReference>
<proteinExistence type="inferred from homology"/>
<feature type="domain" description="OmpR/PhoB-type" evidence="6">
    <location>
        <begin position="1"/>
        <end position="93"/>
    </location>
</feature>
<organism evidence="7 8">
    <name type="scientific">Saccharothrix xinjiangensis</name>
    <dbReference type="NCBI Taxonomy" id="204798"/>
    <lineage>
        <taxon>Bacteria</taxon>
        <taxon>Bacillati</taxon>
        <taxon>Actinomycetota</taxon>
        <taxon>Actinomycetes</taxon>
        <taxon>Pseudonocardiales</taxon>
        <taxon>Pseudonocardiaceae</taxon>
        <taxon>Saccharothrix</taxon>
    </lineage>
</organism>
<evidence type="ECO:0000256" key="5">
    <source>
        <dbReference type="PROSITE-ProRule" id="PRU01091"/>
    </source>
</evidence>
<evidence type="ECO:0000256" key="1">
    <source>
        <dbReference type="ARBA" id="ARBA00005820"/>
    </source>
</evidence>
<evidence type="ECO:0000256" key="3">
    <source>
        <dbReference type="ARBA" id="ARBA00023125"/>
    </source>
</evidence>
<evidence type="ECO:0000256" key="2">
    <source>
        <dbReference type="ARBA" id="ARBA00023015"/>
    </source>
</evidence>
<dbReference type="SMART" id="SM00862">
    <property type="entry name" value="Trans_reg_C"/>
    <property type="match status" value="1"/>
</dbReference>
<accession>A0ABV9YA11</accession>
<evidence type="ECO:0000256" key="4">
    <source>
        <dbReference type="ARBA" id="ARBA00023163"/>
    </source>
</evidence>
<dbReference type="PANTHER" id="PTHR35807:SF1">
    <property type="entry name" value="TRANSCRIPTIONAL REGULATOR REDD"/>
    <property type="match status" value="1"/>
</dbReference>
<comment type="caution">
    <text evidence="7">The sequence shown here is derived from an EMBL/GenBank/DDBJ whole genome shotgun (WGS) entry which is preliminary data.</text>
</comment>
<keyword evidence="2" id="KW-0805">Transcription regulation</keyword>
<dbReference type="PROSITE" id="PS51755">
    <property type="entry name" value="OMPR_PHOB"/>
    <property type="match status" value="1"/>
</dbReference>
<dbReference type="InterPro" id="IPR051677">
    <property type="entry name" value="AfsR-DnrI-RedD_regulator"/>
</dbReference>
<gene>
    <name evidence="7" type="ORF">ACFPFM_33055</name>
</gene>
<dbReference type="InterPro" id="IPR001867">
    <property type="entry name" value="OmpR/PhoB-type_DNA-bd"/>
</dbReference>
<dbReference type="InterPro" id="IPR005158">
    <property type="entry name" value="BTAD"/>
</dbReference>
<dbReference type="Gene3D" id="1.25.40.10">
    <property type="entry name" value="Tetratricopeptide repeat domain"/>
    <property type="match status" value="1"/>
</dbReference>
<feature type="DNA-binding region" description="OmpR/PhoB-type" evidence="5">
    <location>
        <begin position="1"/>
        <end position="93"/>
    </location>
</feature>
<dbReference type="SMART" id="SM01043">
    <property type="entry name" value="BTAD"/>
    <property type="match status" value="1"/>
</dbReference>
<dbReference type="InterPro" id="IPR036388">
    <property type="entry name" value="WH-like_DNA-bd_sf"/>
</dbReference>
<dbReference type="InterPro" id="IPR016032">
    <property type="entry name" value="Sig_transdc_resp-reg_C-effctor"/>
</dbReference>
<dbReference type="EMBL" id="JBHSJB010000033">
    <property type="protein sequence ID" value="MFC5058567.1"/>
    <property type="molecule type" value="Genomic_DNA"/>
</dbReference>
<keyword evidence="3 5" id="KW-0238">DNA-binding</keyword>
<evidence type="ECO:0000313" key="8">
    <source>
        <dbReference type="Proteomes" id="UP001595833"/>
    </source>
</evidence>
<dbReference type="InterPro" id="IPR027417">
    <property type="entry name" value="P-loop_NTPase"/>
</dbReference>
<dbReference type="PRINTS" id="PR00364">
    <property type="entry name" value="DISEASERSIST"/>
</dbReference>
<name>A0ABV9YA11_9PSEU</name>
<dbReference type="SUPFAM" id="SSF48452">
    <property type="entry name" value="TPR-like"/>
    <property type="match status" value="1"/>
</dbReference>
<dbReference type="Pfam" id="PF00486">
    <property type="entry name" value="Trans_reg_C"/>
    <property type="match status" value="1"/>
</dbReference>